<comment type="caution">
    <text evidence="3">The sequence shown here is derived from an EMBL/GenBank/DDBJ whole genome shotgun (WGS) entry which is preliminary data.</text>
</comment>
<name>A0AAN7Q3I1_9MYRT</name>
<dbReference type="Proteomes" id="UP001345219">
    <property type="component" value="Chromosome 15"/>
</dbReference>
<feature type="domain" description="Alpha/beta hydrolase fold-3" evidence="2">
    <location>
        <begin position="159"/>
        <end position="365"/>
    </location>
</feature>
<proteinExistence type="inferred from homology"/>
<organism evidence="3 4">
    <name type="scientific">Trapa incisa</name>
    <dbReference type="NCBI Taxonomy" id="236973"/>
    <lineage>
        <taxon>Eukaryota</taxon>
        <taxon>Viridiplantae</taxon>
        <taxon>Streptophyta</taxon>
        <taxon>Embryophyta</taxon>
        <taxon>Tracheophyta</taxon>
        <taxon>Spermatophyta</taxon>
        <taxon>Magnoliopsida</taxon>
        <taxon>eudicotyledons</taxon>
        <taxon>Gunneridae</taxon>
        <taxon>Pentapetalae</taxon>
        <taxon>rosids</taxon>
        <taxon>malvids</taxon>
        <taxon>Myrtales</taxon>
        <taxon>Lythraceae</taxon>
        <taxon>Trapa</taxon>
    </lineage>
</organism>
<dbReference type="SUPFAM" id="SSF53474">
    <property type="entry name" value="alpha/beta-Hydrolases"/>
    <property type="match status" value="1"/>
</dbReference>
<keyword evidence="4" id="KW-1185">Reference proteome</keyword>
<dbReference type="AlphaFoldDB" id="A0AAN7Q3I1"/>
<dbReference type="GO" id="GO:0016787">
    <property type="term" value="F:hydrolase activity"/>
    <property type="evidence" value="ECO:0007669"/>
    <property type="project" value="InterPro"/>
</dbReference>
<evidence type="ECO:0000256" key="1">
    <source>
        <dbReference type="ARBA" id="ARBA00010515"/>
    </source>
</evidence>
<gene>
    <name evidence="3" type="ORF">SAY87_020243</name>
</gene>
<dbReference type="InterPro" id="IPR050466">
    <property type="entry name" value="Carboxylest/Gibb_receptor"/>
</dbReference>
<reference evidence="3 4" key="1">
    <citation type="journal article" date="2023" name="Hortic Res">
        <title>Pangenome of water caltrop reveals structural variations and asymmetric subgenome divergence after allopolyploidization.</title>
        <authorList>
            <person name="Zhang X."/>
            <person name="Chen Y."/>
            <person name="Wang L."/>
            <person name="Yuan Y."/>
            <person name="Fang M."/>
            <person name="Shi L."/>
            <person name="Lu R."/>
            <person name="Comes H.P."/>
            <person name="Ma Y."/>
            <person name="Chen Y."/>
            <person name="Huang G."/>
            <person name="Zhou Y."/>
            <person name="Zheng Z."/>
            <person name="Qiu Y."/>
        </authorList>
    </citation>
    <scope>NUCLEOTIDE SEQUENCE [LARGE SCALE GENOMIC DNA]</scope>
    <source>
        <tissue evidence="3">Roots</tissue>
    </source>
</reference>
<dbReference type="Gene3D" id="3.40.50.1820">
    <property type="entry name" value="alpha/beta hydrolase"/>
    <property type="match status" value="1"/>
</dbReference>
<sequence>MNQGLPSFQPTTTNLSSHIDRLMTHLTSNLLTSHSASSSLPHPRESGSTIAVIKASSSSPILLSVRECNLLRSLFSSSPMDQSSAAQGHVTHDFPPFFKVYSDGRVERYKMFGEDERIPAGEDSVTGVRSKDVIISSETGVSTRIWIPRMYTTRKLPLLIHYHGGGFCVGSPFDSVGERFFSRIVPKANVVAISIDYRLAPENPLPTAHEDAFEALKWLASHSGGHGPEPWINEYADLHRTFLSGESAGGNIAHYAAIRAGTTSLTGLRIVGSIVVHPFFVGKEPDKMIMFMCPGSPGTEEDPLINPAVDPNLPAMAGERVLVCIAERDGLRDRGVKYYETLRDSQWTGKVELEETFEEDHCFHMFKRTDKADQLLQRMADFINRD</sequence>
<evidence type="ECO:0000313" key="4">
    <source>
        <dbReference type="Proteomes" id="UP001345219"/>
    </source>
</evidence>
<dbReference type="EMBL" id="JAXIOK010000012">
    <property type="protein sequence ID" value="KAK4758942.1"/>
    <property type="molecule type" value="Genomic_DNA"/>
</dbReference>
<dbReference type="PANTHER" id="PTHR23024:SF632">
    <property type="entry name" value="2-HYDROXYISOFLAVANONE DEHYDRATASE-LIKE"/>
    <property type="match status" value="1"/>
</dbReference>
<dbReference type="Pfam" id="PF07859">
    <property type="entry name" value="Abhydrolase_3"/>
    <property type="match status" value="1"/>
</dbReference>
<dbReference type="PANTHER" id="PTHR23024">
    <property type="entry name" value="ARYLACETAMIDE DEACETYLASE"/>
    <property type="match status" value="1"/>
</dbReference>
<dbReference type="InterPro" id="IPR029058">
    <property type="entry name" value="AB_hydrolase_fold"/>
</dbReference>
<dbReference type="InterPro" id="IPR013094">
    <property type="entry name" value="AB_hydrolase_3"/>
</dbReference>
<accession>A0AAN7Q3I1</accession>
<evidence type="ECO:0000259" key="2">
    <source>
        <dbReference type="Pfam" id="PF07859"/>
    </source>
</evidence>
<protein>
    <recommendedName>
        <fullName evidence="2">Alpha/beta hydrolase fold-3 domain-containing protein</fullName>
    </recommendedName>
</protein>
<evidence type="ECO:0000313" key="3">
    <source>
        <dbReference type="EMBL" id="KAK4758942.1"/>
    </source>
</evidence>
<comment type="similarity">
    <text evidence="1">Belongs to the 'GDXG' lipolytic enzyme family.</text>
</comment>